<feature type="compositionally biased region" description="Basic and acidic residues" evidence="1">
    <location>
        <begin position="122"/>
        <end position="146"/>
    </location>
</feature>
<name>A0ABR7PGJ2_9BURK</name>
<organism evidence="2 3">
    <name type="scientific">Paraburkholderia podalyriae</name>
    <dbReference type="NCBI Taxonomy" id="1938811"/>
    <lineage>
        <taxon>Bacteria</taxon>
        <taxon>Pseudomonadati</taxon>
        <taxon>Pseudomonadota</taxon>
        <taxon>Betaproteobacteria</taxon>
        <taxon>Burkholderiales</taxon>
        <taxon>Burkholderiaceae</taxon>
        <taxon>Paraburkholderia</taxon>
    </lineage>
</organism>
<evidence type="ECO:0000313" key="3">
    <source>
        <dbReference type="Proteomes" id="UP000736373"/>
    </source>
</evidence>
<sequence>MAFPVALATTLRAMRSARQRTDFRPSNAHIDSAVRGLHVFLLQAQLLLFRKNHWASEQSGIELKCFVRFLVQCGGRMKRRSARQLVRILSDLRHAAHCSSLRAAATNRVMALAAAEAAEDVDPTRDDDSPESARDAQRDKLFRGRS</sequence>
<protein>
    <submittedName>
        <fullName evidence="2">Uncharacterized protein</fullName>
    </submittedName>
</protein>
<evidence type="ECO:0000256" key="1">
    <source>
        <dbReference type="SAM" id="MobiDB-lite"/>
    </source>
</evidence>
<feature type="region of interest" description="Disordered" evidence="1">
    <location>
        <begin position="116"/>
        <end position="146"/>
    </location>
</feature>
<accession>A0ABR7PGJ2</accession>
<dbReference type="EMBL" id="VZQQ01000001">
    <property type="protein sequence ID" value="MBC8745485.1"/>
    <property type="molecule type" value="Genomic_DNA"/>
</dbReference>
<dbReference type="Proteomes" id="UP000736373">
    <property type="component" value="Unassembled WGS sequence"/>
</dbReference>
<keyword evidence="3" id="KW-1185">Reference proteome</keyword>
<gene>
    <name evidence="2" type="ORF">F6X42_02190</name>
</gene>
<comment type="caution">
    <text evidence="2">The sequence shown here is derived from an EMBL/GenBank/DDBJ whole genome shotgun (WGS) entry which is preliminary data.</text>
</comment>
<proteinExistence type="predicted"/>
<reference evidence="2 3" key="1">
    <citation type="submission" date="2019-09" db="EMBL/GenBank/DDBJ databases">
        <title>Paraburkholderia podalyriae sp. nov., A South African Podalyria-associated rhizobium.</title>
        <authorList>
            <person name="Mavima L."/>
            <person name="Beukes C.W."/>
            <person name="Palmer M."/>
            <person name="De Meyer S.E."/>
            <person name="James E.K."/>
            <person name="Maluk M."/>
            <person name="Avontuur J.R."/>
            <person name="Chan W.Y."/>
            <person name="Venter S.N."/>
            <person name="Steenkamp E.T."/>
        </authorList>
    </citation>
    <scope>NUCLEOTIDE SEQUENCE [LARGE SCALE GENOMIC DNA]</scope>
    <source>
        <strain evidence="2 3">WC7.3b</strain>
    </source>
</reference>
<evidence type="ECO:0000313" key="2">
    <source>
        <dbReference type="EMBL" id="MBC8745485.1"/>
    </source>
</evidence>